<sequence length="108" mass="11052">MHSNKLKLHGAVVPLTGGVKIPLNVGVDGVVAGRGKLGSDGIPMDGLKRGNVGSGIDVGIVAGIPGTPGNPGIVKRRRPMAAGRLPENMRPAKREKIRSLVKSIGCGF</sequence>
<dbReference type="EMBL" id="CM042041">
    <property type="protein sequence ID" value="KAI3712343.1"/>
    <property type="molecule type" value="Genomic_DNA"/>
</dbReference>
<proteinExistence type="predicted"/>
<evidence type="ECO:0000313" key="2">
    <source>
        <dbReference type="Proteomes" id="UP001056120"/>
    </source>
</evidence>
<name>A0ACB9ARK1_9ASTR</name>
<protein>
    <submittedName>
        <fullName evidence="1">Uncharacterized protein</fullName>
    </submittedName>
</protein>
<comment type="caution">
    <text evidence="1">The sequence shown here is derived from an EMBL/GenBank/DDBJ whole genome shotgun (WGS) entry which is preliminary data.</text>
</comment>
<gene>
    <name evidence="1" type="ORF">L1987_70895</name>
</gene>
<accession>A0ACB9ARK1</accession>
<evidence type="ECO:0000313" key="1">
    <source>
        <dbReference type="EMBL" id="KAI3712343.1"/>
    </source>
</evidence>
<organism evidence="1 2">
    <name type="scientific">Smallanthus sonchifolius</name>
    <dbReference type="NCBI Taxonomy" id="185202"/>
    <lineage>
        <taxon>Eukaryota</taxon>
        <taxon>Viridiplantae</taxon>
        <taxon>Streptophyta</taxon>
        <taxon>Embryophyta</taxon>
        <taxon>Tracheophyta</taxon>
        <taxon>Spermatophyta</taxon>
        <taxon>Magnoliopsida</taxon>
        <taxon>eudicotyledons</taxon>
        <taxon>Gunneridae</taxon>
        <taxon>Pentapetalae</taxon>
        <taxon>asterids</taxon>
        <taxon>campanulids</taxon>
        <taxon>Asterales</taxon>
        <taxon>Asteraceae</taxon>
        <taxon>Asteroideae</taxon>
        <taxon>Heliantheae alliance</taxon>
        <taxon>Millerieae</taxon>
        <taxon>Smallanthus</taxon>
    </lineage>
</organism>
<dbReference type="Proteomes" id="UP001056120">
    <property type="component" value="Linkage Group LG24"/>
</dbReference>
<reference evidence="2" key="1">
    <citation type="journal article" date="2022" name="Mol. Ecol. Resour.">
        <title>The genomes of chicory, endive, great burdock and yacon provide insights into Asteraceae palaeo-polyploidization history and plant inulin production.</title>
        <authorList>
            <person name="Fan W."/>
            <person name="Wang S."/>
            <person name="Wang H."/>
            <person name="Wang A."/>
            <person name="Jiang F."/>
            <person name="Liu H."/>
            <person name="Zhao H."/>
            <person name="Xu D."/>
            <person name="Zhang Y."/>
        </authorList>
    </citation>
    <scope>NUCLEOTIDE SEQUENCE [LARGE SCALE GENOMIC DNA]</scope>
    <source>
        <strain evidence="2">cv. Yunnan</strain>
    </source>
</reference>
<keyword evidence="2" id="KW-1185">Reference proteome</keyword>
<reference evidence="1 2" key="2">
    <citation type="journal article" date="2022" name="Mol. Ecol. Resour.">
        <title>The genomes of chicory, endive, great burdock and yacon provide insights into Asteraceae paleo-polyploidization history and plant inulin production.</title>
        <authorList>
            <person name="Fan W."/>
            <person name="Wang S."/>
            <person name="Wang H."/>
            <person name="Wang A."/>
            <person name="Jiang F."/>
            <person name="Liu H."/>
            <person name="Zhao H."/>
            <person name="Xu D."/>
            <person name="Zhang Y."/>
        </authorList>
    </citation>
    <scope>NUCLEOTIDE SEQUENCE [LARGE SCALE GENOMIC DNA]</scope>
    <source>
        <strain evidence="2">cv. Yunnan</strain>
        <tissue evidence="1">Leaves</tissue>
    </source>
</reference>